<dbReference type="InterPro" id="IPR050111">
    <property type="entry name" value="C-type_lectin/snaclec_domain"/>
</dbReference>
<sequence length="288" mass="32641">MAELKQIPDSSSGSQSNVYCTLNEDMRRLPSQKVSLSAGCMWCKRCWIPLMCGMLFVILLTTVSMSFKQQFSKLTEIENAVANLTASVVLLTSDQQDTIKQQFSKLTEVENAVANLTASFDLLTSDQQDTNDRLMEMFGNLKADLESRITNLTRWKPVLSCKAGWQLYLSSCYLFSSTALDWPKSRDFCRRYEALLLILGQDTRELNFIVNRVSKSQSHWIGLTDHTTGRWRWIDGSPYIMDSSQWEPGEPNNLDGEDCAEITKSGKLNDGMCSKSFRFICKAPAKEN</sequence>
<dbReference type="GO" id="GO:0030246">
    <property type="term" value="F:carbohydrate binding"/>
    <property type="evidence" value="ECO:0007669"/>
    <property type="project" value="UniProtKB-KW"/>
</dbReference>
<dbReference type="Proteomes" id="UP000324632">
    <property type="component" value="Chromosome 9"/>
</dbReference>
<dbReference type="SMART" id="SM00034">
    <property type="entry name" value="CLECT"/>
    <property type="match status" value="1"/>
</dbReference>
<keyword evidence="1" id="KW-0430">Lectin</keyword>
<dbReference type="PANTHER" id="PTHR22803">
    <property type="entry name" value="MANNOSE, PHOSPHOLIPASE, LECTIN RECEPTOR RELATED"/>
    <property type="match status" value="1"/>
</dbReference>
<evidence type="ECO:0000313" key="6">
    <source>
        <dbReference type="Proteomes" id="UP000324632"/>
    </source>
</evidence>
<evidence type="ECO:0000313" key="5">
    <source>
        <dbReference type="EMBL" id="KAA0717272.1"/>
    </source>
</evidence>
<dbReference type="InterPro" id="IPR016187">
    <property type="entry name" value="CTDL_fold"/>
</dbReference>
<dbReference type="InterPro" id="IPR016186">
    <property type="entry name" value="C-type_lectin-like/link_sf"/>
</dbReference>
<dbReference type="SUPFAM" id="SSF56436">
    <property type="entry name" value="C-type lectin-like"/>
    <property type="match status" value="1"/>
</dbReference>
<keyword evidence="6" id="KW-1185">Reference proteome</keyword>
<evidence type="ECO:0000259" key="4">
    <source>
        <dbReference type="PROSITE" id="PS50041"/>
    </source>
</evidence>
<dbReference type="PROSITE" id="PS00615">
    <property type="entry name" value="C_TYPE_LECTIN_1"/>
    <property type="match status" value="1"/>
</dbReference>
<dbReference type="Pfam" id="PF00059">
    <property type="entry name" value="Lectin_C"/>
    <property type="match status" value="1"/>
</dbReference>
<keyword evidence="3" id="KW-0472">Membrane</keyword>
<protein>
    <recommendedName>
        <fullName evidence="4">C-type lectin domain-containing protein</fullName>
    </recommendedName>
</protein>
<dbReference type="Gene3D" id="3.10.100.10">
    <property type="entry name" value="Mannose-Binding Protein A, subunit A"/>
    <property type="match status" value="1"/>
</dbReference>
<feature type="transmembrane region" description="Helical" evidence="3">
    <location>
        <begin position="46"/>
        <end position="67"/>
    </location>
</feature>
<dbReference type="InterPro" id="IPR001304">
    <property type="entry name" value="C-type_lectin-like"/>
</dbReference>
<organism evidence="5 6">
    <name type="scientific">Triplophysa tibetana</name>
    <dbReference type="NCBI Taxonomy" id="1572043"/>
    <lineage>
        <taxon>Eukaryota</taxon>
        <taxon>Metazoa</taxon>
        <taxon>Chordata</taxon>
        <taxon>Craniata</taxon>
        <taxon>Vertebrata</taxon>
        <taxon>Euteleostomi</taxon>
        <taxon>Actinopterygii</taxon>
        <taxon>Neopterygii</taxon>
        <taxon>Teleostei</taxon>
        <taxon>Ostariophysi</taxon>
        <taxon>Cypriniformes</taxon>
        <taxon>Nemacheilidae</taxon>
        <taxon>Triplophysa</taxon>
    </lineage>
</organism>
<reference evidence="5 6" key="1">
    <citation type="journal article" date="2019" name="Mol. Ecol. Resour.">
        <title>Chromosome-level genome assembly of Triplophysa tibetana, a fish adapted to the harsh high-altitude environment of the Tibetan Plateau.</title>
        <authorList>
            <person name="Yang X."/>
            <person name="Liu H."/>
            <person name="Ma Z."/>
            <person name="Zou Y."/>
            <person name="Zou M."/>
            <person name="Mao Y."/>
            <person name="Li X."/>
            <person name="Wang H."/>
            <person name="Chen T."/>
            <person name="Wang W."/>
            <person name="Yang R."/>
        </authorList>
    </citation>
    <scope>NUCLEOTIDE SEQUENCE [LARGE SCALE GENOMIC DNA]</scope>
    <source>
        <strain evidence="5">TTIB1903HZAU</strain>
        <tissue evidence="5">Muscle</tissue>
    </source>
</reference>
<proteinExistence type="predicted"/>
<keyword evidence="2" id="KW-1015">Disulfide bond</keyword>
<name>A0A5A9P697_9TELE</name>
<dbReference type="InterPro" id="IPR033989">
    <property type="entry name" value="CD209-like_CTLD"/>
</dbReference>
<dbReference type="AlphaFoldDB" id="A0A5A9P697"/>
<accession>A0A5A9P697</accession>
<dbReference type="PROSITE" id="PS50041">
    <property type="entry name" value="C_TYPE_LECTIN_2"/>
    <property type="match status" value="1"/>
</dbReference>
<evidence type="ECO:0000256" key="3">
    <source>
        <dbReference type="SAM" id="Phobius"/>
    </source>
</evidence>
<dbReference type="InterPro" id="IPR018378">
    <property type="entry name" value="C-type_lectin_CS"/>
</dbReference>
<evidence type="ECO:0000256" key="1">
    <source>
        <dbReference type="ARBA" id="ARBA00022734"/>
    </source>
</evidence>
<keyword evidence="3" id="KW-0812">Transmembrane</keyword>
<dbReference type="EMBL" id="SOYY01000009">
    <property type="protein sequence ID" value="KAA0717272.1"/>
    <property type="molecule type" value="Genomic_DNA"/>
</dbReference>
<gene>
    <name evidence="5" type="ORF">E1301_Tti020817</name>
</gene>
<dbReference type="CDD" id="cd03590">
    <property type="entry name" value="CLECT_DC-SIGN_like"/>
    <property type="match status" value="1"/>
</dbReference>
<comment type="caution">
    <text evidence="5">The sequence shown here is derived from an EMBL/GenBank/DDBJ whole genome shotgun (WGS) entry which is preliminary data.</text>
</comment>
<keyword evidence="3" id="KW-1133">Transmembrane helix</keyword>
<feature type="domain" description="C-type lectin" evidence="4">
    <location>
        <begin position="168"/>
        <end position="282"/>
    </location>
</feature>
<evidence type="ECO:0000256" key="2">
    <source>
        <dbReference type="ARBA" id="ARBA00023157"/>
    </source>
</evidence>